<gene>
    <name evidence="1" type="ORF">MINT15_34100</name>
</gene>
<protein>
    <submittedName>
        <fullName evidence="1">Uncharacterized protein</fullName>
    </submittedName>
</protein>
<evidence type="ECO:0000313" key="2">
    <source>
        <dbReference type="Proteomes" id="UP000030848"/>
    </source>
</evidence>
<sequence>MVEARGRVWTVSTASTAGTVVDALRPPEAVQYRIVADTCPQDMPVRLTPAIEDGDVAFLRQRQSTP</sequence>
<accession>A0A837D8M9</accession>
<reference evidence="1 2" key="1">
    <citation type="submission" date="2014-10" db="EMBL/GenBank/DDBJ databases">
        <title>Genome sequence of Micropolyspora internatus JCM3315.</title>
        <authorList>
            <person name="Shin S.-K."/>
            <person name="Yi H."/>
        </authorList>
    </citation>
    <scope>NUCLEOTIDE SEQUENCE [LARGE SCALE GENOMIC DNA]</scope>
    <source>
        <strain evidence="1 2">JCM 3315</strain>
    </source>
</reference>
<evidence type="ECO:0000313" key="1">
    <source>
        <dbReference type="EMBL" id="KHF43208.1"/>
    </source>
</evidence>
<organism evidence="1 2">
    <name type="scientific">Saccharomonospora viridis</name>
    <dbReference type="NCBI Taxonomy" id="1852"/>
    <lineage>
        <taxon>Bacteria</taxon>
        <taxon>Bacillati</taxon>
        <taxon>Actinomycetota</taxon>
        <taxon>Actinomycetes</taxon>
        <taxon>Pseudonocardiales</taxon>
        <taxon>Pseudonocardiaceae</taxon>
        <taxon>Saccharomonospora</taxon>
    </lineage>
</organism>
<dbReference type="EMBL" id="JRZE01000006">
    <property type="protein sequence ID" value="KHF43208.1"/>
    <property type="molecule type" value="Genomic_DNA"/>
</dbReference>
<dbReference type="RefSeq" id="WP_037312238.1">
    <property type="nucleotide sequence ID" value="NZ_FOWS01000001.1"/>
</dbReference>
<proteinExistence type="predicted"/>
<dbReference type="AlphaFoldDB" id="A0A837D8M9"/>
<comment type="caution">
    <text evidence="1">The sequence shown here is derived from an EMBL/GenBank/DDBJ whole genome shotgun (WGS) entry which is preliminary data.</text>
</comment>
<dbReference type="Proteomes" id="UP000030848">
    <property type="component" value="Unassembled WGS sequence"/>
</dbReference>
<name>A0A837D8M9_9PSEU</name>